<dbReference type="GO" id="GO:0019867">
    <property type="term" value="C:outer membrane"/>
    <property type="evidence" value="ECO:0007669"/>
    <property type="project" value="InterPro"/>
</dbReference>
<evidence type="ECO:0000313" key="2">
    <source>
        <dbReference type="EMBL" id="GGH97532.1"/>
    </source>
</evidence>
<gene>
    <name evidence="3" type="ORF">FF098_009430</name>
    <name evidence="2" type="ORF">GCM10011355_18990</name>
</gene>
<reference evidence="2" key="3">
    <citation type="submission" date="2020-09" db="EMBL/GenBank/DDBJ databases">
        <authorList>
            <person name="Sun Q."/>
            <person name="Zhou Y."/>
        </authorList>
    </citation>
    <scope>NUCLEOTIDE SEQUENCE</scope>
    <source>
        <strain evidence="2">CGMCC 1.14984</strain>
    </source>
</reference>
<comment type="caution">
    <text evidence="2">The sequence shown here is derived from an EMBL/GenBank/DDBJ whole genome shotgun (WGS) entry which is preliminary data.</text>
</comment>
<dbReference type="PROSITE" id="PS51257">
    <property type="entry name" value="PROKAR_LIPOPROTEIN"/>
    <property type="match status" value="1"/>
</dbReference>
<dbReference type="Gene3D" id="3.30.160.150">
    <property type="entry name" value="Lipoprotein like domain"/>
    <property type="match status" value="1"/>
</dbReference>
<dbReference type="Pfam" id="PF04390">
    <property type="entry name" value="LptE"/>
    <property type="match status" value="1"/>
</dbReference>
<dbReference type="AlphaFoldDB" id="A0A8J3EUK7"/>
<sequence length="170" mass="18408">MPKVVSMKSVLKISAALALSAMTAACGFSPLYAERGAGLQASLSGIDITRIESQTDAGYLLQSELQRRFQTGAASSYALDIVLDEKTLSEAITRQANTVQYTIRLRADYVLRDLDGKVVIDDNTVAITSYGAVPSQYATLVAREEAIRVASQMLADDIEMDLVLHFKNAN</sequence>
<dbReference type="InterPro" id="IPR007485">
    <property type="entry name" value="LPS_assembly_LptE"/>
</dbReference>
<evidence type="ECO:0000256" key="1">
    <source>
        <dbReference type="SAM" id="SignalP"/>
    </source>
</evidence>
<dbReference type="Proteomes" id="UP000621856">
    <property type="component" value="Unassembled WGS sequence"/>
</dbReference>
<dbReference type="GO" id="GO:0043165">
    <property type="term" value="P:Gram-negative-bacterium-type cell outer membrane assembly"/>
    <property type="evidence" value="ECO:0007669"/>
    <property type="project" value="InterPro"/>
</dbReference>
<reference evidence="3 5" key="2">
    <citation type="submission" date="2020-02" db="EMBL/GenBank/DDBJ databases">
        <title>Genome sequence of Parvularcula flava strain NH6-79.</title>
        <authorList>
            <person name="Abdul Karim M.H."/>
            <person name="Lam M.Q."/>
            <person name="Chen S.J."/>
            <person name="Yahya A."/>
            <person name="Shahir S."/>
            <person name="Shamsir M.S."/>
            <person name="Chong C.S."/>
        </authorList>
    </citation>
    <scope>NUCLEOTIDE SEQUENCE [LARGE SCALE GENOMIC DNA]</scope>
    <source>
        <strain evidence="3 5">NH6-79</strain>
    </source>
</reference>
<protein>
    <recommendedName>
        <fullName evidence="6">LPS-assembly lipoprotein</fullName>
    </recommendedName>
</protein>
<dbReference type="EMBL" id="VCJR02000002">
    <property type="protein sequence ID" value="NHK28123.1"/>
    <property type="molecule type" value="Genomic_DNA"/>
</dbReference>
<proteinExistence type="predicted"/>
<accession>A0A8J3EUK7</accession>
<evidence type="ECO:0000313" key="5">
    <source>
        <dbReference type="Proteomes" id="UP000818603"/>
    </source>
</evidence>
<name>A0A8J3EUK7_9PROT</name>
<dbReference type="RefSeq" id="WP_155139864.1">
    <property type="nucleotide sequence ID" value="NZ_BMGZ01000002.1"/>
</dbReference>
<dbReference type="Proteomes" id="UP000818603">
    <property type="component" value="Unassembled WGS sequence"/>
</dbReference>
<keyword evidence="5" id="KW-1185">Reference proteome</keyword>
<feature type="signal peptide" evidence="1">
    <location>
        <begin position="1"/>
        <end position="33"/>
    </location>
</feature>
<dbReference type="EMBL" id="BMGZ01000002">
    <property type="protein sequence ID" value="GGH97532.1"/>
    <property type="molecule type" value="Genomic_DNA"/>
</dbReference>
<reference evidence="2" key="1">
    <citation type="journal article" date="2014" name="Int. J. Syst. Evol. Microbiol.">
        <title>Complete genome sequence of Corynebacterium casei LMG S-19264T (=DSM 44701T), isolated from a smear-ripened cheese.</title>
        <authorList>
            <consortium name="US DOE Joint Genome Institute (JGI-PGF)"/>
            <person name="Walter F."/>
            <person name="Albersmeier A."/>
            <person name="Kalinowski J."/>
            <person name="Ruckert C."/>
        </authorList>
    </citation>
    <scope>NUCLEOTIDE SEQUENCE</scope>
    <source>
        <strain evidence="2">CGMCC 1.14984</strain>
    </source>
</reference>
<evidence type="ECO:0008006" key="6">
    <source>
        <dbReference type="Google" id="ProtNLM"/>
    </source>
</evidence>
<organism evidence="2 4">
    <name type="scientific">Aquisalinus luteolus</name>
    <dbReference type="NCBI Taxonomy" id="1566827"/>
    <lineage>
        <taxon>Bacteria</taxon>
        <taxon>Pseudomonadati</taxon>
        <taxon>Pseudomonadota</taxon>
        <taxon>Alphaproteobacteria</taxon>
        <taxon>Parvularculales</taxon>
        <taxon>Parvularculaceae</taxon>
        <taxon>Aquisalinus</taxon>
    </lineage>
</organism>
<evidence type="ECO:0000313" key="3">
    <source>
        <dbReference type="EMBL" id="NHK28123.1"/>
    </source>
</evidence>
<keyword evidence="1" id="KW-0732">Signal</keyword>
<feature type="chain" id="PRO_5035190059" description="LPS-assembly lipoprotein" evidence="1">
    <location>
        <begin position="34"/>
        <end position="170"/>
    </location>
</feature>
<evidence type="ECO:0000313" key="4">
    <source>
        <dbReference type="Proteomes" id="UP000621856"/>
    </source>
</evidence>